<protein>
    <submittedName>
        <fullName evidence="2">Ribbon-helix-helix domain-containing protein</fullName>
    </submittedName>
</protein>
<gene>
    <name evidence="2" type="ORF">ACFOGJ_11320</name>
</gene>
<accession>A0ABV7KZR9</accession>
<proteinExistence type="predicted"/>
<dbReference type="InterPro" id="IPR027373">
    <property type="entry name" value="RHH_dom"/>
</dbReference>
<keyword evidence="3" id="KW-1185">Reference proteome</keyword>
<reference evidence="3" key="1">
    <citation type="journal article" date="2019" name="Int. J. Syst. Evol. Microbiol.">
        <title>The Global Catalogue of Microorganisms (GCM) 10K type strain sequencing project: providing services to taxonomists for standard genome sequencing and annotation.</title>
        <authorList>
            <consortium name="The Broad Institute Genomics Platform"/>
            <consortium name="The Broad Institute Genome Sequencing Center for Infectious Disease"/>
            <person name="Wu L."/>
            <person name="Ma J."/>
        </authorList>
    </citation>
    <scope>NUCLEOTIDE SEQUENCE [LARGE SCALE GENOMIC DNA]</scope>
    <source>
        <strain evidence="3">KCTC 42964</strain>
    </source>
</reference>
<dbReference type="Gene3D" id="1.10.3990.20">
    <property type="entry name" value="protein bp1543"/>
    <property type="match status" value="1"/>
</dbReference>
<evidence type="ECO:0000259" key="1">
    <source>
        <dbReference type="Pfam" id="PF13467"/>
    </source>
</evidence>
<evidence type="ECO:0000313" key="3">
    <source>
        <dbReference type="Proteomes" id="UP001595528"/>
    </source>
</evidence>
<dbReference type="Proteomes" id="UP001595528">
    <property type="component" value="Unassembled WGS sequence"/>
</dbReference>
<comment type="caution">
    <text evidence="2">The sequence shown here is derived from an EMBL/GenBank/DDBJ whole genome shotgun (WGS) entry which is preliminary data.</text>
</comment>
<dbReference type="Pfam" id="PF13467">
    <property type="entry name" value="RHH_4"/>
    <property type="match status" value="1"/>
</dbReference>
<name>A0ABV7KZR9_9PROT</name>
<evidence type="ECO:0000313" key="2">
    <source>
        <dbReference type="EMBL" id="MFC3227825.1"/>
    </source>
</evidence>
<organism evidence="2 3">
    <name type="scientific">Marinibaculum pumilum</name>
    <dbReference type="NCBI Taxonomy" id="1766165"/>
    <lineage>
        <taxon>Bacteria</taxon>
        <taxon>Pseudomonadati</taxon>
        <taxon>Pseudomonadota</taxon>
        <taxon>Alphaproteobacteria</taxon>
        <taxon>Rhodospirillales</taxon>
        <taxon>Rhodospirillaceae</taxon>
        <taxon>Marinibaculum</taxon>
    </lineage>
</organism>
<sequence length="94" mass="10136">MQSAVKKRSVVVSGHRTSISLERIFWDCLRDIAAQRGLTINQLVSEIDAGRSGNLSSAIRVYVLGWAMEGRFLRAGAPDAAHPPQTAASGQDLT</sequence>
<dbReference type="RefSeq" id="WP_379900328.1">
    <property type="nucleotide sequence ID" value="NZ_JBHRTR010000025.1"/>
</dbReference>
<dbReference type="EMBL" id="JBHRTR010000025">
    <property type="protein sequence ID" value="MFC3227825.1"/>
    <property type="molecule type" value="Genomic_DNA"/>
</dbReference>
<dbReference type="InterPro" id="IPR038268">
    <property type="entry name" value="RHH_sf"/>
</dbReference>
<feature type="domain" description="Ribbon-helix-helix" evidence="1">
    <location>
        <begin position="6"/>
        <end position="66"/>
    </location>
</feature>